<keyword evidence="2" id="KW-1185">Reference proteome</keyword>
<dbReference type="PANTHER" id="PTHR23317:SF76">
    <property type="entry name" value="LD20667P"/>
    <property type="match status" value="1"/>
</dbReference>
<sequence length="136" mass="14780">MAEYLSMTGRLYLTRRSRFSDRFVKALDSLSAATIAEVISRLTKDPRQAAAIANSWAFFVSCIKEPAATTLMLLKMDFVRIVSSHEHFVILNLPFGPPHSIPSSTSSSSIGLSCGTGSSTLQLQPLSPESISITSR</sequence>
<dbReference type="EMBL" id="UYSL01003413">
    <property type="protein sequence ID" value="VDL66326.1"/>
    <property type="molecule type" value="Genomic_DNA"/>
</dbReference>
<dbReference type="GO" id="GO:0007264">
    <property type="term" value="P:small GTPase-mediated signal transduction"/>
    <property type="evidence" value="ECO:0007669"/>
    <property type="project" value="InterPro"/>
</dbReference>
<proteinExistence type="predicted"/>
<dbReference type="Proteomes" id="UP000271162">
    <property type="component" value="Unassembled WGS sequence"/>
</dbReference>
<accession>A0A0N4XJN4</accession>
<dbReference type="STRING" id="27835.A0A0N4XJN4"/>
<name>A0A0N4XJN4_NIPBR</name>
<evidence type="ECO:0000313" key="2">
    <source>
        <dbReference type="Proteomes" id="UP000271162"/>
    </source>
</evidence>
<protein>
    <submittedName>
        <fullName evidence="1 3">Uncharacterized protein</fullName>
    </submittedName>
</protein>
<dbReference type="GO" id="GO:0005085">
    <property type="term" value="F:guanyl-nucleotide exchange factor activity"/>
    <property type="evidence" value="ECO:0007669"/>
    <property type="project" value="InterPro"/>
</dbReference>
<dbReference type="InterPro" id="IPR026791">
    <property type="entry name" value="DOCK"/>
</dbReference>
<dbReference type="WBParaSite" id="NBR_0000273601-mRNA-1">
    <property type="protein sequence ID" value="NBR_0000273601-mRNA-1"/>
    <property type="gene ID" value="NBR_0000273601"/>
</dbReference>
<reference evidence="3" key="1">
    <citation type="submission" date="2017-02" db="UniProtKB">
        <authorList>
            <consortium name="WormBaseParasite"/>
        </authorList>
    </citation>
    <scope>IDENTIFICATION</scope>
</reference>
<dbReference type="AlphaFoldDB" id="A0A0N4XJN4"/>
<reference evidence="1 2" key="2">
    <citation type="submission" date="2018-11" db="EMBL/GenBank/DDBJ databases">
        <authorList>
            <consortium name="Pathogen Informatics"/>
        </authorList>
    </citation>
    <scope>NUCLEOTIDE SEQUENCE [LARGE SCALE GENOMIC DNA]</scope>
</reference>
<evidence type="ECO:0000313" key="3">
    <source>
        <dbReference type="WBParaSite" id="NBR_0000273601-mRNA-1"/>
    </source>
</evidence>
<gene>
    <name evidence="1" type="ORF">NBR_LOCUS2737</name>
</gene>
<evidence type="ECO:0000313" key="1">
    <source>
        <dbReference type="EMBL" id="VDL66326.1"/>
    </source>
</evidence>
<dbReference type="PANTHER" id="PTHR23317">
    <property type="entry name" value="DEDICATOR OF CYTOKINESIS DOCK"/>
    <property type="match status" value="1"/>
</dbReference>
<organism evidence="3">
    <name type="scientific">Nippostrongylus brasiliensis</name>
    <name type="common">Rat hookworm</name>
    <dbReference type="NCBI Taxonomy" id="27835"/>
    <lineage>
        <taxon>Eukaryota</taxon>
        <taxon>Metazoa</taxon>
        <taxon>Ecdysozoa</taxon>
        <taxon>Nematoda</taxon>
        <taxon>Chromadorea</taxon>
        <taxon>Rhabditida</taxon>
        <taxon>Rhabditina</taxon>
        <taxon>Rhabditomorpha</taxon>
        <taxon>Strongyloidea</taxon>
        <taxon>Heligmosomidae</taxon>
        <taxon>Nippostrongylus</taxon>
    </lineage>
</organism>